<feature type="disulfide bond" evidence="4">
    <location>
        <begin position="387"/>
        <end position="396"/>
    </location>
</feature>
<dbReference type="InterPro" id="IPR056861">
    <property type="entry name" value="HMCN1-like_VWA"/>
</dbReference>
<dbReference type="Pfam" id="PF23623">
    <property type="entry name" value="GBD_IRG7_N"/>
    <property type="match status" value="1"/>
</dbReference>
<dbReference type="InterPro" id="IPR057085">
    <property type="entry name" value="Ig_Irg-7"/>
</dbReference>
<feature type="disulfide bond" evidence="4">
    <location>
        <begin position="868"/>
        <end position="877"/>
    </location>
</feature>
<dbReference type="InterPro" id="IPR016187">
    <property type="entry name" value="CTDL_fold"/>
</dbReference>
<dbReference type="InterPro" id="IPR000742">
    <property type="entry name" value="EGF"/>
</dbReference>
<dbReference type="Pfam" id="PF25106">
    <property type="entry name" value="VWA_4"/>
    <property type="match status" value="2"/>
</dbReference>
<protein>
    <submittedName>
        <fullName evidence="10">EGF-like domain-containing protein</fullName>
    </submittedName>
</protein>
<comment type="subcellular location">
    <subcellularLocation>
        <location evidence="1">Secreted</location>
    </subcellularLocation>
</comment>
<dbReference type="SMART" id="SM00034">
    <property type="entry name" value="CLECT"/>
    <property type="match status" value="1"/>
</dbReference>
<dbReference type="Pfam" id="PF24415">
    <property type="entry name" value="Ig_Irg-7"/>
    <property type="match status" value="2"/>
</dbReference>
<dbReference type="SUPFAM" id="SSF53300">
    <property type="entry name" value="vWA-like"/>
    <property type="match status" value="2"/>
</dbReference>
<accession>A0A7E4VMC0</accession>
<evidence type="ECO:0000256" key="3">
    <source>
        <dbReference type="ARBA" id="ARBA00022729"/>
    </source>
</evidence>
<keyword evidence="4" id="KW-1015">Disulfide bond</keyword>
<evidence type="ECO:0000259" key="8">
    <source>
        <dbReference type="PROSITE" id="PS50234"/>
    </source>
</evidence>
<evidence type="ECO:0000256" key="4">
    <source>
        <dbReference type="PROSITE-ProRule" id="PRU00076"/>
    </source>
</evidence>
<keyword evidence="4" id="KW-0245">EGF-like domain</keyword>
<feature type="domain" description="EGF-like" evidence="6">
    <location>
        <begin position="846"/>
        <end position="878"/>
    </location>
</feature>
<reference evidence="9" key="1">
    <citation type="journal article" date="2013" name="Genetics">
        <title>The draft genome and transcriptome of Panagrellus redivivus are shaped by the harsh demands of a free-living lifestyle.</title>
        <authorList>
            <person name="Srinivasan J."/>
            <person name="Dillman A.R."/>
            <person name="Macchietto M.G."/>
            <person name="Heikkinen L."/>
            <person name="Lakso M."/>
            <person name="Fracchia K.M."/>
            <person name="Antoshechkin I."/>
            <person name="Mortazavi A."/>
            <person name="Wong G."/>
            <person name="Sternberg P.W."/>
        </authorList>
    </citation>
    <scope>NUCLEOTIDE SEQUENCE [LARGE SCALE GENOMIC DNA]</scope>
    <source>
        <strain evidence="9">MT8872</strain>
    </source>
</reference>
<feature type="domain" description="EGF-like" evidence="6">
    <location>
        <begin position="1457"/>
        <end position="1490"/>
    </location>
</feature>
<dbReference type="Gene3D" id="2.10.25.10">
    <property type="entry name" value="Laminin"/>
    <property type="match status" value="3"/>
</dbReference>
<dbReference type="SMART" id="SM00181">
    <property type="entry name" value="EGF"/>
    <property type="match status" value="3"/>
</dbReference>
<reference evidence="10" key="2">
    <citation type="submission" date="2020-10" db="UniProtKB">
        <authorList>
            <consortium name="WormBaseParasite"/>
        </authorList>
    </citation>
    <scope>IDENTIFICATION</scope>
</reference>
<keyword evidence="3 5" id="KW-0732">Signal</keyword>
<evidence type="ECO:0000256" key="1">
    <source>
        <dbReference type="ARBA" id="ARBA00004613"/>
    </source>
</evidence>
<keyword evidence="2" id="KW-0964">Secreted</keyword>
<feature type="domain" description="VWFA" evidence="8">
    <location>
        <begin position="1509"/>
        <end position="1700"/>
    </location>
</feature>
<dbReference type="PROSITE" id="PS50026">
    <property type="entry name" value="EGF_3"/>
    <property type="match status" value="3"/>
</dbReference>
<evidence type="ECO:0000313" key="9">
    <source>
        <dbReference type="Proteomes" id="UP000492821"/>
    </source>
</evidence>
<dbReference type="Pfam" id="PF00059">
    <property type="entry name" value="Lectin_C"/>
    <property type="match status" value="1"/>
</dbReference>
<dbReference type="Proteomes" id="UP000492821">
    <property type="component" value="Unassembled WGS sequence"/>
</dbReference>
<feature type="chain" id="PRO_5028885912" evidence="5">
    <location>
        <begin position="21"/>
        <end position="1940"/>
    </location>
</feature>
<dbReference type="SMART" id="SM00604">
    <property type="entry name" value="MD"/>
    <property type="match status" value="3"/>
</dbReference>
<name>A0A7E4VMC0_PANRE</name>
<dbReference type="InterPro" id="IPR053295">
    <property type="entry name" value="Innate_immunity_reg"/>
</dbReference>
<feature type="disulfide bond" evidence="4">
    <location>
        <begin position="1480"/>
        <end position="1489"/>
    </location>
</feature>
<comment type="caution">
    <text evidence="4">Lacks conserved residue(s) required for the propagation of feature annotation.</text>
</comment>
<dbReference type="InterPro" id="IPR036465">
    <property type="entry name" value="vWFA_dom_sf"/>
</dbReference>
<evidence type="ECO:0000256" key="5">
    <source>
        <dbReference type="SAM" id="SignalP"/>
    </source>
</evidence>
<dbReference type="PROSITE" id="PS01186">
    <property type="entry name" value="EGF_2"/>
    <property type="match status" value="3"/>
</dbReference>
<sequence length="1940" mass="213828">MGVHLWTLFGILALGLCVSAHFGGNEIFKQKVRAHLLQEHGALQRKNATIGLKYVDAPKVFAQKAFGVPNGLNCEPGYTGTLCNIPMCHEKGYINPHNGSFGVGEAIALGSSYECDANVTIPVDSYISDLIVSVLTLGNDQPKAVFIGPDGNVVQPDDPNNDLNSFDYFQSSFLSIVNRTGTGYYQVQLSSMSTGPCSYQVTARTSAVIDAGFVSSVHDDNIKTETYTEWRLLQNPIQGKASFLGAKLSAPSQIAVPQTVTFYNSENQHYPPENLGIRYGCDAAYISPLYLCDRTDFYKVKFLGFDHTGFPFQRMYTFTCDGVEPTGGPVVPPTSPNVTSCENGGTLVTTGMNSDTCICPYYYRGYQCEQKICFNEGLLLNDGNCNCKDGYGGPFCLDVRCTNSHDDNENFNTNQRALVFVVRTSTSFAAALNTTALAAAQRIVQYNTFANPGYYRAYVLIGFANSELSFKGEFQDGNSFLSAFATLNTTDAAGCTDSVYDAISEAITSDSVARYVRSPTFVFTDVLPGDTQNQPSLFAALATYQGPVFTFFLDDDAAACPLNQHDPTYRELRRLAQFSHGLVATLPTNNSVEPVFNLATTIESRVSLAMNDFVDQCSFGAKYTTFFVDESIGTLAVIATGQSLNLTVRNTQGQTVVPSSKTEAGNIIVYTYQAQTKGNYLLETFADSTGPCQFRVLGDSAVDLFIGAADVTTKDIDHRQPQYNEVTNLVAHLNNVHFDNPTEAFAEVIVWTNDRNHGNRTVLYAGNGFYRDGCAYQFLFERFICTDRDQPFYISTYVTDRVGYTIQRVQSAYCHAPSEIPPSPEGCLNGGVSDNNKTCICAPNWTGDKCQSIVCLNNGTSLTTHCECRSGFKGQHCEIVSCNQQSWEEFSENRRSLTFLVHTSGSMFDVIQKMNEQMAQVVQDIRHQHPRWINQYRLIVFDDSLLYIHETTEDPNVFLASFASFAASVQYNSATTCKDLGVLHALYVALYTADVERYGLYYVFLNGYMAFDAKVYDQVQLLTESTQSEVNFVEFSTQPCGLALNSTDVGLMWSLSALTDGQVHIVSSANTKSVMRSIPLQYSAGHVYEKYLPDCTNGVDFYFPVDASMQSLSVLIDADFDVDPVYTLPNGDVATAYVQNIYNDYIALSRLDQIIASCDDYWRGLNGYCYRFFAAPTTWDNAQTACSNSGAHLASILNKDVENFLYNSANTNTFWTGLNDKAANGTFVWDQGTDTPLGIGSYTNWGTNQPNLGAGQCVSANKNDKWVVGDCSNQYAYVCIKHAYDPDFAPTFQSETKIPDGIWSLNVKSYEGGCAVSVYGQSRIQVYPSYVNDIHADIGSISPYSDKYVNYEVIHASGLEGGGNVQYGHFYTDTANLTMEQIVKFTERDPDSCAHQYISDSFQCSSLMYQVMISGEDQYGYAFQRIKPTLCYDAVNATCLNGGVFYQNKCVCPPRYGGDQCQFPFCDNGFLADNLVQCRCMTGYTGDFCETPVCLNGTTTIPETTENKTLIFIIDGSYSNGMQDALNTLNATLQGVLSATQTFDPTWFTQFIGVVAYDHLAPNRLSTRVEETDPNRFVNALVNVIQTANYTSKQNARSLFNALIYSLATDLVGHRSQAFIITAGNADDYDLLNPTMDLISYSHVSVNVVIIGDDGPPGGIDYRNPSVDSLHELTVLTSGGFYQVPATDLRTLLSKVIINIHNGYGIVYEAYHNCTSHTLYIQIGAQTTELLFEVFALAPVTLDVYDNNDSFLSIGRVVDTRTNQLFSVLPTNGSTYLEPGVYRLVLNEATLNIEHPFCTLGVKGVSPQSTFIGYSQDLGFNNGQHSNNGDLYPRVAPTTNALLTQSGFGSAQFAQFYDISERNLLWGSPLIHRNLCVYNFISAEIFRCPDATFAVALDGVDDYGHPYRRLEVVHCIGAMHTVAVAEMKHSFANLMKPLLA</sequence>
<dbReference type="PROSITE" id="PS50041">
    <property type="entry name" value="C_TYPE_LECTIN_2"/>
    <property type="match status" value="1"/>
</dbReference>
<dbReference type="SUPFAM" id="SSF56436">
    <property type="entry name" value="C-type lectin-like"/>
    <property type="match status" value="1"/>
</dbReference>
<dbReference type="PROSITE" id="PS00022">
    <property type="entry name" value="EGF_1"/>
    <property type="match status" value="3"/>
</dbReference>
<dbReference type="InterPro" id="IPR002035">
    <property type="entry name" value="VWF_A"/>
</dbReference>
<feature type="signal peptide" evidence="5">
    <location>
        <begin position="1"/>
        <end position="20"/>
    </location>
</feature>
<dbReference type="WBParaSite" id="Pan_g22265.t1">
    <property type="protein sequence ID" value="Pan_g22265.t1"/>
    <property type="gene ID" value="Pan_g22265"/>
</dbReference>
<evidence type="ECO:0000313" key="10">
    <source>
        <dbReference type="WBParaSite" id="Pan_g22265.t1"/>
    </source>
</evidence>
<dbReference type="InterPro" id="IPR016186">
    <property type="entry name" value="C-type_lectin-like/link_sf"/>
</dbReference>
<feature type="domain" description="C-type lectin" evidence="7">
    <location>
        <begin position="1165"/>
        <end position="1280"/>
    </location>
</feature>
<keyword evidence="9" id="KW-1185">Reference proteome</keyword>
<feature type="domain" description="EGF-like" evidence="6">
    <location>
        <begin position="364"/>
        <end position="397"/>
    </location>
</feature>
<dbReference type="PROSITE" id="PS50234">
    <property type="entry name" value="VWFA"/>
    <property type="match status" value="1"/>
</dbReference>
<organism evidence="9 10">
    <name type="scientific">Panagrellus redivivus</name>
    <name type="common">Microworm</name>
    <dbReference type="NCBI Taxonomy" id="6233"/>
    <lineage>
        <taxon>Eukaryota</taxon>
        <taxon>Metazoa</taxon>
        <taxon>Ecdysozoa</taxon>
        <taxon>Nematoda</taxon>
        <taxon>Chromadorea</taxon>
        <taxon>Rhabditida</taxon>
        <taxon>Tylenchina</taxon>
        <taxon>Panagrolaimomorpha</taxon>
        <taxon>Panagrolaimoidea</taxon>
        <taxon>Panagrolaimidae</taxon>
        <taxon>Panagrellus</taxon>
    </lineage>
</organism>
<evidence type="ECO:0000259" key="6">
    <source>
        <dbReference type="PROSITE" id="PS50026"/>
    </source>
</evidence>
<dbReference type="Gene3D" id="3.10.100.10">
    <property type="entry name" value="Mannose-Binding Protein A, subunit A"/>
    <property type="match status" value="1"/>
</dbReference>
<dbReference type="InterPro" id="IPR006582">
    <property type="entry name" value="MD_domain"/>
</dbReference>
<dbReference type="PANTHER" id="PTHR47324">
    <property type="entry name" value="PROTEIN IRG-7-RELATED"/>
    <property type="match status" value="1"/>
</dbReference>
<dbReference type="InterPro" id="IPR057086">
    <property type="entry name" value="GBD_Irg-7_N"/>
</dbReference>
<proteinExistence type="predicted"/>
<dbReference type="CDD" id="cd00037">
    <property type="entry name" value="CLECT"/>
    <property type="match status" value="1"/>
</dbReference>
<evidence type="ECO:0000259" key="7">
    <source>
        <dbReference type="PROSITE" id="PS50041"/>
    </source>
</evidence>
<evidence type="ECO:0000256" key="2">
    <source>
        <dbReference type="ARBA" id="ARBA00022525"/>
    </source>
</evidence>
<dbReference type="InterPro" id="IPR001304">
    <property type="entry name" value="C-type_lectin-like"/>
</dbReference>
<dbReference type="PANTHER" id="PTHR47324:SF3">
    <property type="entry name" value="EGF-LIKE DOMAIN-CONTAINING PROTEIN"/>
    <property type="match status" value="1"/>
</dbReference>